<sequence>MLINLNLQCLIDLEKTFPRRNLKLVSLRPKTTLDICFKNYINLSLYLNPLSLYLNPTFLFKHPRIGFDLQLLCEKSVYKKPNLVLKWNLFSFRAPGSKRFFINRLGCFYIGIGKNGYNCLLNTDLANIFLEQMTNRYFLVEAPLIKIYPRKSSKLLNKYSFSKDSKERFLFAQPPVQDTSNEVEITVKPKKLNSMKFEFKDSQYIQSIQLPQYVASITQKNSSINQQLNILHIFFVLTALLFKILINFIRENKK</sequence>
<evidence type="ECO:0000313" key="2">
    <source>
        <dbReference type="EMBL" id="ARQ82171.1"/>
    </source>
</evidence>
<feature type="transmembrane region" description="Helical" evidence="1">
    <location>
        <begin position="230"/>
        <end position="249"/>
    </location>
</feature>
<accession>A0A1X9RPT4</accession>
<organism evidence="2">
    <name type="scientific">Avrainvillea mazei</name>
    <dbReference type="NCBI Taxonomy" id="381412"/>
    <lineage>
        <taxon>Eukaryota</taxon>
        <taxon>Viridiplantae</taxon>
        <taxon>Chlorophyta</taxon>
        <taxon>core chlorophytes</taxon>
        <taxon>Ulvophyceae</taxon>
        <taxon>TCBD clade</taxon>
        <taxon>Bryopsidales</taxon>
        <taxon>Halimedineae</taxon>
        <taxon>Dichotomosiphonaceae</taxon>
        <taxon>Avrainvillea</taxon>
    </lineage>
</organism>
<gene>
    <name evidence="2" type="primary">orf254</name>
</gene>
<proteinExistence type="predicted"/>
<keyword evidence="1" id="KW-0472">Membrane</keyword>
<dbReference type="AlphaFoldDB" id="A0A1X9RPT4"/>
<reference evidence="2" key="1">
    <citation type="journal article" date="2017" name="J. Phycol.">
        <title>Phylogenetic position of the coral symbiont Ostreobium (Ulvophyceae) inferred from chloroplast genome data.</title>
        <authorList>
            <person name="Verbruggen H."/>
            <person name="Marcelino V.R."/>
            <person name="Guiry M.D."/>
            <person name="Cremen M.C."/>
            <person name="Jackson C.J."/>
        </authorList>
    </citation>
    <scope>NUCLEOTIDE SEQUENCE</scope>
</reference>
<protein>
    <submittedName>
        <fullName evidence="2">Uncharacterized protein</fullName>
    </submittedName>
</protein>
<keyword evidence="2" id="KW-0934">Plastid</keyword>
<name>A0A1X9RPT4_9CHLO</name>
<keyword evidence="1" id="KW-1133">Transmembrane helix</keyword>
<keyword evidence="1" id="KW-0812">Transmembrane</keyword>
<evidence type="ECO:0000256" key="1">
    <source>
        <dbReference type="SAM" id="Phobius"/>
    </source>
</evidence>
<keyword evidence="2" id="KW-0150">Chloroplast</keyword>
<geneLocation type="chloroplast" evidence="2"/>
<dbReference type="EMBL" id="KY509313">
    <property type="protein sequence ID" value="ARQ82171.1"/>
    <property type="molecule type" value="Genomic_DNA"/>
</dbReference>